<evidence type="ECO:0000256" key="3">
    <source>
        <dbReference type="ARBA" id="ARBA00022801"/>
    </source>
</evidence>
<dbReference type="InterPro" id="IPR036962">
    <property type="entry name" value="Glyco_hydro_3_N_sf"/>
</dbReference>
<keyword evidence="2" id="KW-0732">Signal</keyword>
<reference evidence="6 7" key="1">
    <citation type="submission" date="2013-06" db="EMBL/GenBank/DDBJ databases">
        <title>Complete genome sequence of Paenibacillus mucilaginosus K02.</title>
        <authorList>
            <person name="Xiao B."/>
            <person name="Sun L."/>
            <person name="Xiao L."/>
            <person name="Lian B."/>
        </authorList>
    </citation>
    <scope>NUCLEOTIDE SEQUENCE [LARGE SCALE GENOMIC DNA]</scope>
    <source>
        <strain evidence="6 7">K02</strain>
    </source>
</reference>
<dbReference type="InterPro" id="IPR019800">
    <property type="entry name" value="Glyco_hydro_3_AS"/>
</dbReference>
<feature type="domain" description="CBM6" evidence="5">
    <location>
        <begin position="851"/>
        <end position="969"/>
    </location>
</feature>
<dbReference type="SMART" id="SM00606">
    <property type="entry name" value="CBD_IV"/>
    <property type="match status" value="1"/>
</dbReference>
<dbReference type="SUPFAM" id="SSF51445">
    <property type="entry name" value="(Trans)glycosidases"/>
    <property type="match status" value="1"/>
</dbReference>
<dbReference type="PATRIC" id="fig|997761.3.peg.3744"/>
<dbReference type="InterPro" id="IPR044993">
    <property type="entry name" value="BXL"/>
</dbReference>
<dbReference type="GO" id="GO:0031222">
    <property type="term" value="P:arabinan catabolic process"/>
    <property type="evidence" value="ECO:0007669"/>
    <property type="project" value="TreeGrafter"/>
</dbReference>
<dbReference type="Gene3D" id="2.60.120.380">
    <property type="match status" value="1"/>
</dbReference>
<evidence type="ECO:0000256" key="1">
    <source>
        <dbReference type="ARBA" id="ARBA00005336"/>
    </source>
</evidence>
<dbReference type="InterPro" id="IPR005084">
    <property type="entry name" value="CBM6"/>
</dbReference>
<dbReference type="PRINTS" id="PR00133">
    <property type="entry name" value="GLHYDRLASE3"/>
</dbReference>
<evidence type="ECO:0000313" key="6">
    <source>
        <dbReference type="EMBL" id="AFH62791.1"/>
    </source>
</evidence>
<name>I0BK94_9BACL</name>
<dbReference type="InterPro" id="IPR036881">
    <property type="entry name" value="Glyco_hydro_3_C_sf"/>
</dbReference>
<dbReference type="Proteomes" id="UP000007392">
    <property type="component" value="Chromosome"/>
</dbReference>
<dbReference type="Pfam" id="PF14310">
    <property type="entry name" value="Fn3-like"/>
    <property type="match status" value="1"/>
</dbReference>
<gene>
    <name evidence="6" type="ORF">B2K_19070</name>
</gene>
<dbReference type="PROSITE" id="PS00775">
    <property type="entry name" value="GLYCOSYL_HYDROL_F3"/>
    <property type="match status" value="1"/>
</dbReference>
<dbReference type="Gene3D" id="2.60.120.260">
    <property type="entry name" value="Galactose-binding domain-like"/>
    <property type="match status" value="1"/>
</dbReference>
<evidence type="ECO:0000256" key="4">
    <source>
        <dbReference type="RuleBase" id="RU361161"/>
    </source>
</evidence>
<dbReference type="InterPro" id="IPR017853">
    <property type="entry name" value="GH"/>
</dbReference>
<dbReference type="GO" id="GO:0046556">
    <property type="term" value="F:alpha-L-arabinofuranosidase activity"/>
    <property type="evidence" value="ECO:0007669"/>
    <property type="project" value="TreeGrafter"/>
</dbReference>
<keyword evidence="4" id="KW-0326">Glycosidase</keyword>
<dbReference type="GO" id="GO:0008422">
    <property type="term" value="F:beta-glucosidase activity"/>
    <property type="evidence" value="ECO:0007669"/>
    <property type="project" value="UniProtKB-ARBA"/>
</dbReference>
<dbReference type="FunFam" id="2.60.40.10:FF:000495">
    <property type="entry name" value="Periplasmic beta-glucosidase"/>
    <property type="match status" value="1"/>
</dbReference>
<evidence type="ECO:0000313" key="7">
    <source>
        <dbReference type="Proteomes" id="UP000007392"/>
    </source>
</evidence>
<dbReference type="Pfam" id="PF00933">
    <property type="entry name" value="Glyco_hydro_3"/>
    <property type="match status" value="1"/>
</dbReference>
<evidence type="ECO:0000259" key="5">
    <source>
        <dbReference type="PROSITE" id="PS51175"/>
    </source>
</evidence>
<dbReference type="InterPro" id="IPR001764">
    <property type="entry name" value="Glyco_hydro_3_N"/>
</dbReference>
<protein>
    <submittedName>
        <fullName evidence="6">Beta-glucosidase</fullName>
    </submittedName>
</protein>
<dbReference type="PANTHER" id="PTHR42721">
    <property type="entry name" value="SUGAR HYDROLASE-RELATED"/>
    <property type="match status" value="1"/>
</dbReference>
<dbReference type="Gene3D" id="3.20.20.300">
    <property type="entry name" value="Glycoside hydrolase, family 3, N-terminal domain"/>
    <property type="match status" value="1"/>
</dbReference>
<dbReference type="InterPro" id="IPR002772">
    <property type="entry name" value="Glyco_hydro_3_C"/>
</dbReference>
<dbReference type="Gene3D" id="3.40.50.1700">
    <property type="entry name" value="Glycoside hydrolase family 3 C-terminal domain"/>
    <property type="match status" value="1"/>
</dbReference>
<organism evidence="6 7">
    <name type="scientific">Paenibacillus mucilaginosus K02</name>
    <dbReference type="NCBI Taxonomy" id="997761"/>
    <lineage>
        <taxon>Bacteria</taxon>
        <taxon>Bacillati</taxon>
        <taxon>Bacillota</taxon>
        <taxon>Bacilli</taxon>
        <taxon>Bacillales</taxon>
        <taxon>Paenibacillaceae</taxon>
        <taxon>Paenibacillus</taxon>
    </lineage>
</organism>
<dbReference type="SMART" id="SM01217">
    <property type="entry name" value="Fn3_like"/>
    <property type="match status" value="1"/>
</dbReference>
<dbReference type="Gene3D" id="2.60.40.10">
    <property type="entry name" value="Immunoglobulins"/>
    <property type="match status" value="1"/>
</dbReference>
<dbReference type="PANTHER" id="PTHR42721:SF3">
    <property type="entry name" value="BETA-D-XYLOSIDASE 5-RELATED"/>
    <property type="match status" value="1"/>
</dbReference>
<dbReference type="CDD" id="cd23343">
    <property type="entry name" value="beta-trefoil_FSCN_BglX-like"/>
    <property type="match status" value="1"/>
</dbReference>
<dbReference type="InterPro" id="IPR026891">
    <property type="entry name" value="Fn3-like"/>
</dbReference>
<dbReference type="InterPro" id="IPR013783">
    <property type="entry name" value="Ig-like_fold"/>
</dbReference>
<dbReference type="InterPro" id="IPR008979">
    <property type="entry name" value="Galactose-bd-like_sf"/>
</dbReference>
<dbReference type="SUPFAM" id="SSF49785">
    <property type="entry name" value="Galactose-binding domain-like"/>
    <property type="match status" value="1"/>
</dbReference>
<sequence>MTIEKDYLYWDFNAPLEDRVNDLIAQLTLDEKIELMPQYQIAIERLGIQAYKHGTEAAHGMAWLGEATSYPQPIGLACTWDSELLKRIGSAIGDEARGFYKQNPNFNGLTLWAPTVDLERDPRWGRTEEAYGEDPVLAGKLAAALTQGIQGDHPFYLKAVATLKHFIGNNNEAGRGDTSVSLDPRNLREYYLKVFEITFKEGGAQSMMTAYNAVNGVPANLSELVIDIVKGEWGMNGFVVSDAFDVTGTMRDHHYVETLKEAVARSIREGGIDSITDDAAVVTEAIHEALKDGLLTENDLDTALRNTFRVRFRLGEFDPPERNPYATIDESAILHPEHAKLAREASQKAVVLLKNDGKTLPLQADKLSKVAVIGPLADVVYQDWYSGSLPYAVTPLQGIRERLAAEGKDAVTSYAAGTDRMRIKAISSGRYVRLSEDSKSPLAARAERPEEGDIFEISDWGWGSHTLIALRNSLFVTTDDKNLQASAHRIWEWFTKEVFQIRPVDQDSSLVTFSTWNGTPVTVDDETGILLVGDGQEVEMSNDINVGGAAEVGSSVVGTQADTFEIECVSSGLDAAVASARGADAAIVFVGNHPLINGKETMDRPDITLAESQEKLALAVIEKNPNTIIVVVGSYPFALNALQEKAKAIIYTSHAGQELGRAVAAVLFGDVNPAGRLNMTWYKSVDQLPPFMDYDIIRGCRTYQYFEGEPLYPFGHGLSYSDFRYEALQLLPNRAEAGTDTAVQVSCRVTNISDCEGEEVVQLYVRADASRVKRPRLQLADFKRIALAAGESAEVTFQLQLESLAIWDVTRDRFCLESGTYTVMLGASSVDLRLDGSLTVEGETIPPRDLTKVTRAANYDAYQGIHLGECIEGGSAAAVYGNRGWLAFHDAELGANIFAVELRAAATEDAEVEFRLDGLDGPIAGKCKIPAGGERDWRSLTCELTGVSGKRDVYVILDGPVSLSWFRMLADKA</sequence>
<dbReference type="RefSeq" id="WP_014651223.1">
    <property type="nucleotide sequence ID" value="NC_017672.3"/>
</dbReference>
<dbReference type="HOGENOM" id="CLU_004542_5_3_9"/>
<dbReference type="KEGG" id="pmw:B2K_19070"/>
<dbReference type="EMBL" id="CP003422">
    <property type="protein sequence ID" value="AFH62791.1"/>
    <property type="molecule type" value="Genomic_DNA"/>
</dbReference>
<proteinExistence type="inferred from homology"/>
<dbReference type="SUPFAM" id="SSF52279">
    <property type="entry name" value="Beta-D-glucan exohydrolase, C-terminal domain"/>
    <property type="match status" value="1"/>
</dbReference>
<keyword evidence="3 4" id="KW-0378">Hydrolase</keyword>
<dbReference type="Pfam" id="PF01915">
    <property type="entry name" value="Glyco_hydro_3_C"/>
    <property type="match status" value="1"/>
</dbReference>
<dbReference type="InterPro" id="IPR006584">
    <property type="entry name" value="Cellulose-bd_IV"/>
</dbReference>
<evidence type="ECO:0000256" key="2">
    <source>
        <dbReference type="ARBA" id="ARBA00022729"/>
    </source>
</evidence>
<dbReference type="OrthoDB" id="9805821at2"/>
<dbReference type="CDD" id="cd04084">
    <property type="entry name" value="CBM6_xylanase-like"/>
    <property type="match status" value="1"/>
</dbReference>
<dbReference type="GO" id="GO:0030246">
    <property type="term" value="F:carbohydrate binding"/>
    <property type="evidence" value="ECO:0007669"/>
    <property type="project" value="InterPro"/>
</dbReference>
<dbReference type="Pfam" id="PF03422">
    <property type="entry name" value="CBM_6"/>
    <property type="match status" value="1"/>
</dbReference>
<dbReference type="GO" id="GO:0009044">
    <property type="term" value="F:xylan 1,4-beta-xylosidase activity"/>
    <property type="evidence" value="ECO:0007669"/>
    <property type="project" value="InterPro"/>
</dbReference>
<dbReference type="GO" id="GO:0045493">
    <property type="term" value="P:xylan catabolic process"/>
    <property type="evidence" value="ECO:0007669"/>
    <property type="project" value="InterPro"/>
</dbReference>
<dbReference type="PROSITE" id="PS51175">
    <property type="entry name" value="CBM6"/>
    <property type="match status" value="1"/>
</dbReference>
<accession>I0BK94</accession>
<dbReference type="AlphaFoldDB" id="I0BK94"/>
<comment type="similarity">
    <text evidence="1 4">Belongs to the glycosyl hydrolase 3 family.</text>
</comment>